<feature type="compositionally biased region" description="Basic residues" evidence="2">
    <location>
        <begin position="1"/>
        <end position="10"/>
    </location>
</feature>
<evidence type="ECO:0000256" key="1">
    <source>
        <dbReference type="SAM" id="Coils"/>
    </source>
</evidence>
<proteinExistence type="predicted"/>
<gene>
    <name evidence="3" type="ORF">BGW38_009805</name>
</gene>
<name>A0A9P6K1H9_9FUNG</name>
<keyword evidence="1" id="KW-0175">Coiled coil</keyword>
<dbReference type="Proteomes" id="UP000780801">
    <property type="component" value="Unassembled WGS sequence"/>
</dbReference>
<comment type="caution">
    <text evidence="3">The sequence shown here is derived from an EMBL/GenBank/DDBJ whole genome shotgun (WGS) entry which is preliminary data.</text>
</comment>
<dbReference type="AlphaFoldDB" id="A0A9P6K1H9"/>
<evidence type="ECO:0000256" key="2">
    <source>
        <dbReference type="SAM" id="MobiDB-lite"/>
    </source>
</evidence>
<evidence type="ECO:0000313" key="3">
    <source>
        <dbReference type="EMBL" id="KAF9541956.1"/>
    </source>
</evidence>
<accession>A0A9P6K1H9</accession>
<feature type="region of interest" description="Disordered" evidence="2">
    <location>
        <begin position="1"/>
        <end position="49"/>
    </location>
</feature>
<protein>
    <submittedName>
        <fullName evidence="3">Uncharacterized protein</fullName>
    </submittedName>
</protein>
<feature type="non-terminal residue" evidence="3">
    <location>
        <position position="213"/>
    </location>
</feature>
<reference evidence="3" key="1">
    <citation type="journal article" date="2020" name="Fungal Divers.">
        <title>Resolving the Mortierellaceae phylogeny through synthesis of multi-gene phylogenetics and phylogenomics.</title>
        <authorList>
            <person name="Vandepol N."/>
            <person name="Liber J."/>
            <person name="Desiro A."/>
            <person name="Na H."/>
            <person name="Kennedy M."/>
            <person name="Barry K."/>
            <person name="Grigoriev I.V."/>
            <person name="Miller A.N."/>
            <person name="O'Donnell K."/>
            <person name="Stajich J.E."/>
            <person name="Bonito G."/>
        </authorList>
    </citation>
    <scope>NUCLEOTIDE SEQUENCE</scope>
    <source>
        <strain evidence="3">KOD1015</strain>
    </source>
</reference>
<feature type="compositionally biased region" description="Acidic residues" evidence="2">
    <location>
        <begin position="31"/>
        <end position="49"/>
    </location>
</feature>
<feature type="region of interest" description="Disordered" evidence="2">
    <location>
        <begin position="136"/>
        <end position="157"/>
    </location>
</feature>
<keyword evidence="4" id="KW-1185">Reference proteome</keyword>
<evidence type="ECO:0000313" key="4">
    <source>
        <dbReference type="Proteomes" id="UP000780801"/>
    </source>
</evidence>
<feature type="coiled-coil region" evidence="1">
    <location>
        <begin position="107"/>
        <end position="134"/>
    </location>
</feature>
<dbReference type="EMBL" id="JAABOA010007452">
    <property type="protein sequence ID" value="KAF9541956.1"/>
    <property type="molecule type" value="Genomic_DNA"/>
</dbReference>
<organism evidence="3 4">
    <name type="scientific">Lunasporangiospora selenospora</name>
    <dbReference type="NCBI Taxonomy" id="979761"/>
    <lineage>
        <taxon>Eukaryota</taxon>
        <taxon>Fungi</taxon>
        <taxon>Fungi incertae sedis</taxon>
        <taxon>Mucoromycota</taxon>
        <taxon>Mortierellomycotina</taxon>
        <taxon>Mortierellomycetes</taxon>
        <taxon>Mortierellales</taxon>
        <taxon>Mortierellaceae</taxon>
        <taxon>Lunasporangiospora</taxon>
    </lineage>
</organism>
<feature type="compositionally biased region" description="Polar residues" evidence="2">
    <location>
        <begin position="14"/>
        <end position="24"/>
    </location>
</feature>
<sequence length="213" mass="24692">MVRITTRTKGKAISNINRSSSTRYDTQTDSMDVDDDHIDNPEQDAQEEDHEEVEEHLTNIANLQLNDRRESTQEDCLRKARAQIEDCRKAARAASLLFFSTTNEEERQQHQKAAEHAKKTLGELESMLAIYEENSVPGRQEKKKQSNDMTIPNAPLGLKIDPKFPPYTGDRKKYPPYKFVLDVEDRIQAYVGKDNFRTMADEYVKYYVRDTDL</sequence>